<evidence type="ECO:0000313" key="4">
    <source>
        <dbReference type="WBParaSite" id="SCUD_0001289301-mRNA-1"/>
    </source>
</evidence>
<keyword evidence="3" id="KW-1185">Reference proteome</keyword>
<sequence length="91" mass="9944">MNSCVFTRSVDRSEDDSPPVCLVELINSKTKVTETHESTELSSGKSNITLQENSGSSCKVEEICPIKSGSSSISFHDLKSESPLPVRFCVY</sequence>
<reference evidence="4" key="1">
    <citation type="submission" date="2016-06" db="UniProtKB">
        <authorList>
            <consortium name="WormBaseParasite"/>
        </authorList>
    </citation>
    <scope>IDENTIFICATION</scope>
</reference>
<dbReference type="EMBL" id="UZAK01035446">
    <property type="protein sequence ID" value="VDP50469.1"/>
    <property type="molecule type" value="Genomic_DNA"/>
</dbReference>
<dbReference type="WBParaSite" id="SCUD_0001289301-mRNA-1">
    <property type="protein sequence ID" value="SCUD_0001289301-mRNA-1"/>
    <property type="gene ID" value="SCUD_0001289301"/>
</dbReference>
<evidence type="ECO:0000313" key="3">
    <source>
        <dbReference type="Proteomes" id="UP000279833"/>
    </source>
</evidence>
<reference evidence="2 3" key="2">
    <citation type="submission" date="2018-11" db="EMBL/GenBank/DDBJ databases">
        <authorList>
            <consortium name="Pathogen Informatics"/>
        </authorList>
    </citation>
    <scope>NUCLEOTIDE SEQUENCE [LARGE SCALE GENOMIC DNA]</scope>
    <source>
        <strain evidence="2">Dakar</strain>
        <strain evidence="3">Dakar, Senegal</strain>
    </source>
</reference>
<proteinExistence type="predicted"/>
<protein>
    <submittedName>
        <fullName evidence="2 4">Uncharacterized protein</fullName>
    </submittedName>
</protein>
<organism evidence="4">
    <name type="scientific">Schistosoma curassoni</name>
    <dbReference type="NCBI Taxonomy" id="6186"/>
    <lineage>
        <taxon>Eukaryota</taxon>
        <taxon>Metazoa</taxon>
        <taxon>Spiralia</taxon>
        <taxon>Lophotrochozoa</taxon>
        <taxon>Platyhelminthes</taxon>
        <taxon>Trematoda</taxon>
        <taxon>Digenea</taxon>
        <taxon>Strigeidida</taxon>
        <taxon>Schistosomatoidea</taxon>
        <taxon>Schistosomatidae</taxon>
        <taxon>Schistosoma</taxon>
    </lineage>
</organism>
<dbReference type="AlphaFoldDB" id="A0A183KCZ9"/>
<feature type="region of interest" description="Disordered" evidence="1">
    <location>
        <begin position="33"/>
        <end position="54"/>
    </location>
</feature>
<accession>A0A183KCZ9</accession>
<evidence type="ECO:0000256" key="1">
    <source>
        <dbReference type="SAM" id="MobiDB-lite"/>
    </source>
</evidence>
<gene>
    <name evidence="2" type="ORF">SCUD_LOCUS12890</name>
</gene>
<name>A0A183KCZ9_9TREM</name>
<evidence type="ECO:0000313" key="2">
    <source>
        <dbReference type="EMBL" id="VDP50469.1"/>
    </source>
</evidence>
<feature type="compositionally biased region" description="Polar residues" evidence="1">
    <location>
        <begin position="40"/>
        <end position="54"/>
    </location>
</feature>
<dbReference type="Proteomes" id="UP000279833">
    <property type="component" value="Unassembled WGS sequence"/>
</dbReference>